<keyword evidence="5 9" id="KW-0732">Signal</keyword>
<dbReference type="OrthoDB" id="448649at2759"/>
<keyword evidence="4" id="KW-0813">Transport</keyword>
<reference evidence="10 11" key="1">
    <citation type="journal article" date="2013" name="PLoS Genet.">
        <title>The genome and development-dependent transcriptomes of Pyronema confluens: a window into fungal evolution.</title>
        <authorList>
            <person name="Traeger S."/>
            <person name="Altegoer F."/>
            <person name="Freitag M."/>
            <person name="Gabaldon T."/>
            <person name="Kempken F."/>
            <person name="Kumar A."/>
            <person name="Marcet-Houben M."/>
            <person name="Poggeler S."/>
            <person name="Stajich J.E."/>
            <person name="Nowrousian M."/>
        </authorList>
    </citation>
    <scope>NUCLEOTIDE SEQUENCE [LARGE SCALE GENOMIC DNA]</scope>
    <source>
        <strain evidence="11">CBS 100304</strain>
        <tissue evidence="10">Vegetative mycelium</tissue>
    </source>
</reference>
<organism evidence="10 11">
    <name type="scientific">Pyronema omphalodes (strain CBS 100304)</name>
    <name type="common">Pyronema confluens</name>
    <dbReference type="NCBI Taxonomy" id="1076935"/>
    <lineage>
        <taxon>Eukaryota</taxon>
        <taxon>Fungi</taxon>
        <taxon>Dikarya</taxon>
        <taxon>Ascomycota</taxon>
        <taxon>Pezizomycotina</taxon>
        <taxon>Pezizomycetes</taxon>
        <taxon>Pezizales</taxon>
        <taxon>Pyronemataceae</taxon>
        <taxon>Pyronema</taxon>
    </lineage>
</organism>
<accession>U4LEG6</accession>
<evidence type="ECO:0000256" key="1">
    <source>
        <dbReference type="ARBA" id="ARBA00010588"/>
    </source>
</evidence>
<evidence type="ECO:0000256" key="4">
    <source>
        <dbReference type="ARBA" id="ARBA00022448"/>
    </source>
</evidence>
<comment type="subunit">
    <text evidence="2">Interacts with KAR2.</text>
</comment>
<proteinExistence type="inferred from homology"/>
<dbReference type="SUPFAM" id="SSF48371">
    <property type="entry name" value="ARM repeat"/>
    <property type="match status" value="1"/>
</dbReference>
<dbReference type="eggNOG" id="KOG2160">
    <property type="taxonomic scope" value="Eukaryota"/>
</dbReference>
<dbReference type="InterPro" id="IPR050693">
    <property type="entry name" value="Hsp70_NEF-Inhibitors"/>
</dbReference>
<dbReference type="GO" id="GO:0015031">
    <property type="term" value="P:protein transport"/>
    <property type="evidence" value="ECO:0007669"/>
    <property type="project" value="UniProtKB-KW"/>
</dbReference>
<evidence type="ECO:0000256" key="9">
    <source>
        <dbReference type="SAM" id="SignalP"/>
    </source>
</evidence>
<evidence type="ECO:0000256" key="8">
    <source>
        <dbReference type="ARBA" id="ARBA00023010"/>
    </source>
</evidence>
<evidence type="ECO:0000256" key="6">
    <source>
        <dbReference type="ARBA" id="ARBA00022824"/>
    </source>
</evidence>
<sequence length="364" mass="38953">MIPRNLILLALPLLAAAHAAPVHEKSTDSPELICPDSGAECYPKHFVATHEFQRILPGQDISPGLHVRLDVQTGEKEAKLYVPDENPTANDVVVVPGETTSGEVEAPELALPADAPLEKPLKLTTPKPPKTANTDLGVFEIALESLKGNPTADALSPLEELVHDSYWGHRLTSAPGAVTDLLAALDSPDASLRATAALTLGAALSNNPKALHSAAEVKGLQEKIATALEKETDQTATKRLLFLLGQVLWDEGVLSEFTSKGGVKMLENVWQRGTGEARGRIAVVLEDAFLNADMREGGVTRKDIVKPMCGTMQSEAMKKQDERVLSAVVAADCEVSGEFAGWVDGYTGEYEELVGKMRGIKTEL</sequence>
<feature type="signal peptide" evidence="9">
    <location>
        <begin position="1"/>
        <end position="19"/>
    </location>
</feature>
<dbReference type="Proteomes" id="UP000018144">
    <property type="component" value="Unassembled WGS sequence"/>
</dbReference>
<evidence type="ECO:0000256" key="2">
    <source>
        <dbReference type="ARBA" id="ARBA00011799"/>
    </source>
</evidence>
<dbReference type="STRING" id="1076935.U4LEG6"/>
<dbReference type="Gene3D" id="1.25.10.10">
    <property type="entry name" value="Leucine-rich Repeat Variant"/>
    <property type="match status" value="1"/>
</dbReference>
<dbReference type="PANTHER" id="PTHR19316">
    <property type="entry name" value="PROTEIN FOLDING REGULATOR"/>
    <property type="match status" value="1"/>
</dbReference>
<dbReference type="AlphaFoldDB" id="U4LEG6"/>
<keyword evidence="6" id="KW-0256">Endoplasmic reticulum</keyword>
<dbReference type="InterPro" id="IPR011989">
    <property type="entry name" value="ARM-like"/>
</dbReference>
<dbReference type="GO" id="GO:0000774">
    <property type="term" value="F:adenyl-nucleotide exchange factor activity"/>
    <property type="evidence" value="ECO:0007669"/>
    <property type="project" value="InterPro"/>
</dbReference>
<evidence type="ECO:0000313" key="10">
    <source>
        <dbReference type="EMBL" id="CCX09679.1"/>
    </source>
</evidence>
<feature type="chain" id="PRO_5004652203" description="Nucleotide exchange factor SIL1" evidence="9">
    <location>
        <begin position="20"/>
        <end position="364"/>
    </location>
</feature>
<evidence type="ECO:0000256" key="7">
    <source>
        <dbReference type="ARBA" id="ARBA00022927"/>
    </source>
</evidence>
<keyword evidence="8" id="KW-0811">Translocation</keyword>
<protein>
    <recommendedName>
        <fullName evidence="3">Nucleotide exchange factor SIL1</fullName>
    </recommendedName>
</protein>
<keyword evidence="11" id="KW-1185">Reference proteome</keyword>
<name>U4LEG6_PYROM</name>
<evidence type="ECO:0000256" key="3">
    <source>
        <dbReference type="ARBA" id="ARBA00015352"/>
    </source>
</evidence>
<dbReference type="EMBL" id="HF935487">
    <property type="protein sequence ID" value="CCX09679.1"/>
    <property type="molecule type" value="Genomic_DNA"/>
</dbReference>
<comment type="similarity">
    <text evidence="1">Belongs to the SIL1 family.</text>
</comment>
<evidence type="ECO:0000256" key="5">
    <source>
        <dbReference type="ARBA" id="ARBA00022729"/>
    </source>
</evidence>
<dbReference type="InterPro" id="IPR016024">
    <property type="entry name" value="ARM-type_fold"/>
</dbReference>
<dbReference type="InterPro" id="IPR031884">
    <property type="entry name" value="Sil1_fungi"/>
</dbReference>
<evidence type="ECO:0000313" key="11">
    <source>
        <dbReference type="Proteomes" id="UP000018144"/>
    </source>
</evidence>
<dbReference type="GO" id="GO:0005783">
    <property type="term" value="C:endoplasmic reticulum"/>
    <property type="evidence" value="ECO:0007669"/>
    <property type="project" value="InterPro"/>
</dbReference>
<gene>
    <name evidence="10" type="ORF">PCON_09272</name>
</gene>
<dbReference type="PANTHER" id="PTHR19316:SF34">
    <property type="entry name" value="NUCLEOTIDE EXCHANGE FACTOR SIL1"/>
    <property type="match status" value="1"/>
</dbReference>
<dbReference type="Pfam" id="PF16782">
    <property type="entry name" value="SIL1"/>
    <property type="match status" value="1"/>
</dbReference>
<keyword evidence="7" id="KW-0653">Protein transport</keyword>